<dbReference type="EMBL" id="RDQH01000336">
    <property type="protein sequence ID" value="RXH85947.1"/>
    <property type="molecule type" value="Genomic_DNA"/>
</dbReference>
<dbReference type="PANTHER" id="PTHR32387:SF11">
    <property type="entry name" value="PROTEIN NO VEIN C-TERMINAL DOMAIN-CONTAINING PROTEIN"/>
    <property type="match status" value="1"/>
</dbReference>
<gene>
    <name evidence="1" type="ORF">DVH24_017000</name>
</gene>
<name>A0A498IUW5_MALDO</name>
<proteinExistence type="predicted"/>
<protein>
    <submittedName>
        <fullName evidence="1">Uncharacterized protein</fullName>
    </submittedName>
</protein>
<sequence length="348" mass="38452">MCPSIVCVLPPTSVDRFENVVVQEYKKKTEAGEKENLDVIENTSLFKDISKKALFYVAVLAGLLHRFPANFTQQTASQIRNRKSGGSAGAKASEQGEAITFADVAGVDEAKAELEEIVLPISKLYQKDIHFPMELIRNAEDNEYEEGVEPTLEFVMAKKDITGSGAPATLLVFNNEVGFSRKNMDSICSVGRSTKKGKRQQGFIGEKGKLKEFCVVNLTTVVSTIPRVSTKPVVYFGSLMLESMCQLLLLKLQKVLFGCINTWNVLDHIASVCLFFTALGTVKLMKSGSFVQFIKFHIGAEVVGDCYAKCIDLSKDKEPVSKLSLAQTMYRFISGYTALVLDLTFDFL</sequence>
<evidence type="ECO:0000313" key="2">
    <source>
        <dbReference type="Proteomes" id="UP000290289"/>
    </source>
</evidence>
<reference evidence="1 2" key="1">
    <citation type="submission" date="2018-10" db="EMBL/GenBank/DDBJ databases">
        <title>A high-quality apple genome assembly.</title>
        <authorList>
            <person name="Hu J."/>
        </authorList>
    </citation>
    <scope>NUCLEOTIDE SEQUENCE [LARGE SCALE GENOMIC DNA]</scope>
    <source>
        <strain evidence="2">cv. HFTH1</strain>
        <tissue evidence="1">Young leaf</tissue>
    </source>
</reference>
<comment type="caution">
    <text evidence="1">The sequence shown here is derived from an EMBL/GenBank/DDBJ whole genome shotgun (WGS) entry which is preliminary data.</text>
</comment>
<evidence type="ECO:0000313" key="1">
    <source>
        <dbReference type="EMBL" id="RXH85947.1"/>
    </source>
</evidence>
<dbReference type="InterPro" id="IPR052957">
    <property type="entry name" value="Auxin_embryo_med"/>
</dbReference>
<dbReference type="Proteomes" id="UP000290289">
    <property type="component" value="Chromosome 10"/>
</dbReference>
<accession>A0A498IUW5</accession>
<dbReference type="PANTHER" id="PTHR32387">
    <property type="entry name" value="WU:FJ29H11"/>
    <property type="match status" value="1"/>
</dbReference>
<dbReference type="InterPro" id="IPR036890">
    <property type="entry name" value="HATPase_C_sf"/>
</dbReference>
<dbReference type="SUPFAM" id="SSF55874">
    <property type="entry name" value="ATPase domain of HSP90 chaperone/DNA topoisomerase II/histidine kinase"/>
    <property type="match status" value="1"/>
</dbReference>
<dbReference type="AlphaFoldDB" id="A0A498IUW5"/>
<keyword evidence="2" id="KW-1185">Reference proteome</keyword>
<organism evidence="1 2">
    <name type="scientific">Malus domestica</name>
    <name type="common">Apple</name>
    <name type="synonym">Pyrus malus</name>
    <dbReference type="NCBI Taxonomy" id="3750"/>
    <lineage>
        <taxon>Eukaryota</taxon>
        <taxon>Viridiplantae</taxon>
        <taxon>Streptophyta</taxon>
        <taxon>Embryophyta</taxon>
        <taxon>Tracheophyta</taxon>
        <taxon>Spermatophyta</taxon>
        <taxon>Magnoliopsida</taxon>
        <taxon>eudicotyledons</taxon>
        <taxon>Gunneridae</taxon>
        <taxon>Pentapetalae</taxon>
        <taxon>rosids</taxon>
        <taxon>fabids</taxon>
        <taxon>Rosales</taxon>
        <taxon>Rosaceae</taxon>
        <taxon>Amygdaloideae</taxon>
        <taxon>Maleae</taxon>
        <taxon>Malus</taxon>
    </lineage>
</organism>